<accession>A0A2S2NSN8</accession>
<gene>
    <name evidence="2" type="ORF">g.44986</name>
</gene>
<evidence type="ECO:0000256" key="1">
    <source>
        <dbReference type="SAM" id="MobiDB-lite"/>
    </source>
</evidence>
<protein>
    <submittedName>
        <fullName evidence="2">Uncharacterized protein</fullName>
    </submittedName>
</protein>
<dbReference type="AlphaFoldDB" id="A0A2S2NSN8"/>
<evidence type="ECO:0000313" key="2">
    <source>
        <dbReference type="EMBL" id="MBY20179.1"/>
    </source>
</evidence>
<name>A0A2S2NSN8_SCHGA</name>
<dbReference type="EMBL" id="GGMR01007560">
    <property type="protein sequence ID" value="MBY20179.1"/>
    <property type="molecule type" value="Transcribed_RNA"/>
</dbReference>
<feature type="region of interest" description="Disordered" evidence="1">
    <location>
        <begin position="103"/>
        <end position="152"/>
    </location>
</feature>
<sequence>MIKTLNYLYLCIQICFKYSELFSLTDLLLPIFVYVYGRRLTGTISSMRQHGECDSATTIIIKKKSFIVVNAAATSVVPSRRVCGGRNDGNRRRTALTRRPHVGGEFRGRRTGVSHSALASYAPPSGTGGEPWSSPPQHHRRHRPTAEHGRRRDFVATLDRGVQTPGAYRKNLPTVAPCPYLTGPSKGRRIVSGGTAQRTTNVSVKTI</sequence>
<proteinExistence type="predicted"/>
<reference evidence="2" key="1">
    <citation type="submission" date="2018-04" db="EMBL/GenBank/DDBJ databases">
        <title>Transcriptome of Schizaphis graminum biotype I.</title>
        <authorList>
            <person name="Scully E.D."/>
            <person name="Geib S.M."/>
            <person name="Palmer N.A."/>
            <person name="Koch K."/>
            <person name="Bradshaw J."/>
            <person name="Heng-Moss T."/>
            <person name="Sarath G."/>
        </authorList>
    </citation>
    <scope>NUCLEOTIDE SEQUENCE</scope>
</reference>
<organism evidence="2">
    <name type="scientific">Schizaphis graminum</name>
    <name type="common">Green bug aphid</name>
    <dbReference type="NCBI Taxonomy" id="13262"/>
    <lineage>
        <taxon>Eukaryota</taxon>
        <taxon>Metazoa</taxon>
        <taxon>Ecdysozoa</taxon>
        <taxon>Arthropoda</taxon>
        <taxon>Hexapoda</taxon>
        <taxon>Insecta</taxon>
        <taxon>Pterygota</taxon>
        <taxon>Neoptera</taxon>
        <taxon>Paraneoptera</taxon>
        <taxon>Hemiptera</taxon>
        <taxon>Sternorrhyncha</taxon>
        <taxon>Aphidomorpha</taxon>
        <taxon>Aphidoidea</taxon>
        <taxon>Aphididae</taxon>
        <taxon>Aphidini</taxon>
        <taxon>Schizaphis</taxon>
    </lineage>
</organism>